<name>A0ABQ2YHL1_9NEIS</name>
<dbReference type="PROSITE" id="PS51186">
    <property type="entry name" value="GNAT"/>
    <property type="match status" value="1"/>
</dbReference>
<dbReference type="InterPro" id="IPR016181">
    <property type="entry name" value="Acyl_CoA_acyltransferase"/>
</dbReference>
<dbReference type="Pfam" id="PF00583">
    <property type="entry name" value="Acetyltransf_1"/>
    <property type="match status" value="1"/>
</dbReference>
<reference evidence="3" key="1">
    <citation type="journal article" date="2019" name="Int. J. Syst. Evol. Microbiol.">
        <title>The Global Catalogue of Microorganisms (GCM) 10K type strain sequencing project: providing services to taxonomists for standard genome sequencing and annotation.</title>
        <authorList>
            <consortium name="The Broad Institute Genomics Platform"/>
            <consortium name="The Broad Institute Genome Sequencing Center for Infectious Disease"/>
            <person name="Wu L."/>
            <person name="Ma J."/>
        </authorList>
    </citation>
    <scope>NUCLEOTIDE SEQUENCE [LARGE SCALE GENOMIC DNA]</scope>
    <source>
        <strain evidence="3">KCTC 32041</strain>
    </source>
</reference>
<dbReference type="Gene3D" id="3.40.630.30">
    <property type="match status" value="1"/>
</dbReference>
<dbReference type="InterPro" id="IPR052742">
    <property type="entry name" value="Mito_N-acetyltransferase"/>
</dbReference>
<keyword evidence="3" id="KW-1185">Reference proteome</keyword>
<accession>A0ABQ2YHL1</accession>
<evidence type="ECO:0000313" key="2">
    <source>
        <dbReference type="EMBL" id="GGX83373.1"/>
    </source>
</evidence>
<comment type="caution">
    <text evidence="2">The sequence shown here is derived from an EMBL/GenBank/DDBJ whole genome shotgun (WGS) entry which is preliminary data.</text>
</comment>
<dbReference type="SUPFAM" id="SSF55729">
    <property type="entry name" value="Acyl-CoA N-acyltransferases (Nat)"/>
    <property type="match status" value="1"/>
</dbReference>
<dbReference type="InterPro" id="IPR000182">
    <property type="entry name" value="GNAT_dom"/>
</dbReference>
<feature type="domain" description="N-acetyltransferase" evidence="1">
    <location>
        <begin position="1"/>
        <end position="161"/>
    </location>
</feature>
<dbReference type="PANTHER" id="PTHR43138">
    <property type="entry name" value="ACETYLTRANSFERASE, GNAT FAMILY"/>
    <property type="match status" value="1"/>
</dbReference>
<evidence type="ECO:0000259" key="1">
    <source>
        <dbReference type="PROSITE" id="PS51186"/>
    </source>
</evidence>
<sequence>MRLRMMTEGDFRRFWPVFQGVIAAQDSYAYAPDMTPKQGWQLWGELPLQTWVAEEDGELLGSYFLKANAAGPGGHVANCGYMVAPAARGRGIAAAMCEHSQRQAREAGFLAMQFNSVVACNEVAVALWQKLGFAIVGRVPLAYRHRELGLVDILVMHKPLA</sequence>
<evidence type="ECO:0000313" key="3">
    <source>
        <dbReference type="Proteomes" id="UP000600877"/>
    </source>
</evidence>
<proteinExistence type="predicted"/>
<dbReference type="Proteomes" id="UP000600877">
    <property type="component" value="Unassembled WGS sequence"/>
</dbReference>
<protein>
    <submittedName>
        <fullName evidence="2">N-acetyltransferase</fullName>
    </submittedName>
</protein>
<gene>
    <name evidence="2" type="ORF">GCM10011290_08780</name>
</gene>
<organism evidence="2 3">
    <name type="scientific">Vogesella alkaliphila</name>
    <dbReference type="NCBI Taxonomy" id="1193621"/>
    <lineage>
        <taxon>Bacteria</taxon>
        <taxon>Pseudomonadati</taxon>
        <taxon>Pseudomonadota</taxon>
        <taxon>Betaproteobacteria</taxon>
        <taxon>Neisseriales</taxon>
        <taxon>Chromobacteriaceae</taxon>
        <taxon>Vogesella</taxon>
    </lineage>
</organism>
<dbReference type="EMBL" id="BMYW01000002">
    <property type="protein sequence ID" value="GGX83373.1"/>
    <property type="molecule type" value="Genomic_DNA"/>
</dbReference>
<dbReference type="PANTHER" id="PTHR43138:SF1">
    <property type="entry name" value="N-ACETYLTRANSFERASE ACA1"/>
    <property type="match status" value="1"/>
</dbReference>